<comment type="caution">
    <text evidence="1">The sequence shown here is derived from an EMBL/GenBank/DDBJ whole genome shotgun (WGS) entry which is preliminary data.</text>
</comment>
<dbReference type="Proteomes" id="UP000322873">
    <property type="component" value="Unassembled WGS sequence"/>
</dbReference>
<protein>
    <submittedName>
        <fullName evidence="1">Uncharacterized protein</fullName>
    </submittedName>
</protein>
<proteinExistence type="predicted"/>
<name>A0A5M9K6F5_MONFR</name>
<evidence type="ECO:0000313" key="2">
    <source>
        <dbReference type="Proteomes" id="UP000322873"/>
    </source>
</evidence>
<keyword evidence="2" id="KW-1185">Reference proteome</keyword>
<gene>
    <name evidence="1" type="ORF">EYC84_006543</name>
</gene>
<organism evidence="1 2">
    <name type="scientific">Monilinia fructicola</name>
    <name type="common">Brown rot fungus</name>
    <name type="synonym">Ciboria fructicola</name>
    <dbReference type="NCBI Taxonomy" id="38448"/>
    <lineage>
        <taxon>Eukaryota</taxon>
        <taxon>Fungi</taxon>
        <taxon>Dikarya</taxon>
        <taxon>Ascomycota</taxon>
        <taxon>Pezizomycotina</taxon>
        <taxon>Leotiomycetes</taxon>
        <taxon>Helotiales</taxon>
        <taxon>Sclerotiniaceae</taxon>
        <taxon>Monilinia</taxon>
    </lineage>
</organism>
<dbReference type="EMBL" id="VICG01000001">
    <property type="protein sequence ID" value="KAA8576417.1"/>
    <property type="molecule type" value="Genomic_DNA"/>
</dbReference>
<sequence length="72" mass="8034">MQVPNTKYRSSPGMMMKSQRVLFEYDSSFSSLQTLPSPGFSGLLARTGWKSEISVRHTLLVLNGRDKGISEP</sequence>
<reference evidence="1 2" key="1">
    <citation type="submission" date="2019-06" db="EMBL/GenBank/DDBJ databases">
        <title>Genome Sequence of the Brown Rot Fungal Pathogen Monilinia fructicola.</title>
        <authorList>
            <person name="De Miccolis Angelini R.M."/>
            <person name="Landi L."/>
            <person name="Abate D."/>
            <person name="Pollastro S."/>
            <person name="Romanazzi G."/>
            <person name="Faretra F."/>
        </authorList>
    </citation>
    <scope>NUCLEOTIDE SEQUENCE [LARGE SCALE GENOMIC DNA]</scope>
    <source>
        <strain evidence="1 2">Mfrc123</strain>
    </source>
</reference>
<dbReference type="AlphaFoldDB" id="A0A5M9K6F5"/>
<evidence type="ECO:0000313" key="1">
    <source>
        <dbReference type="EMBL" id="KAA8576417.1"/>
    </source>
</evidence>
<accession>A0A5M9K6F5</accession>